<organism evidence="2 3">
    <name type="scientific">Maribacter cobaltidurans</name>
    <dbReference type="NCBI Taxonomy" id="1178778"/>
    <lineage>
        <taxon>Bacteria</taxon>
        <taxon>Pseudomonadati</taxon>
        <taxon>Bacteroidota</taxon>
        <taxon>Flavobacteriia</taxon>
        <taxon>Flavobacteriales</taxon>
        <taxon>Flavobacteriaceae</taxon>
        <taxon>Maribacter</taxon>
    </lineage>
</organism>
<dbReference type="Proteomes" id="UP001356308">
    <property type="component" value="Unassembled WGS sequence"/>
</dbReference>
<proteinExistence type="predicted"/>
<reference evidence="2 3" key="1">
    <citation type="submission" date="2024-01" db="EMBL/GenBank/DDBJ databases">
        <title>Maribacter spp. originated from different algae showed divergent polysaccharides utilization ability.</title>
        <authorList>
            <person name="Wang H."/>
            <person name="Wu Y."/>
        </authorList>
    </citation>
    <scope>NUCLEOTIDE SEQUENCE [LARGE SCALE GENOMIC DNA]</scope>
    <source>
        <strain evidence="2 3">PR1</strain>
    </source>
</reference>
<protein>
    <submittedName>
        <fullName evidence="2">Heavy metal-associated domain-containing protein</fullName>
    </submittedName>
</protein>
<evidence type="ECO:0000259" key="1">
    <source>
        <dbReference type="PROSITE" id="PS50846"/>
    </source>
</evidence>
<sequence length="108" mass="11897">MRLSISIVIFLFVSALSFGQKLRNETNKITTAVFEINGMACQEGCADKISSNLTAIEGVSSAVVSYEKKEAIIEFNHNVLSITDLKSVITNTKVKDYIYTIGKTTIEQ</sequence>
<gene>
    <name evidence="2" type="ORF">V1I91_05635</name>
</gene>
<dbReference type="PROSITE" id="PS50846">
    <property type="entry name" value="HMA_2"/>
    <property type="match status" value="1"/>
</dbReference>
<dbReference type="Pfam" id="PF00403">
    <property type="entry name" value="HMA"/>
    <property type="match status" value="1"/>
</dbReference>
<accession>A0ABU7IRP0</accession>
<dbReference type="InterPro" id="IPR006121">
    <property type="entry name" value="HMA_dom"/>
</dbReference>
<dbReference type="CDD" id="cd00371">
    <property type="entry name" value="HMA"/>
    <property type="match status" value="1"/>
</dbReference>
<evidence type="ECO:0000313" key="2">
    <source>
        <dbReference type="EMBL" id="MEE1975539.1"/>
    </source>
</evidence>
<dbReference type="EMBL" id="JAZDDG010000002">
    <property type="protein sequence ID" value="MEE1975539.1"/>
    <property type="molecule type" value="Genomic_DNA"/>
</dbReference>
<name>A0ABU7IRP0_9FLAO</name>
<feature type="domain" description="HMA" evidence="1">
    <location>
        <begin position="30"/>
        <end position="97"/>
    </location>
</feature>
<evidence type="ECO:0000313" key="3">
    <source>
        <dbReference type="Proteomes" id="UP001356308"/>
    </source>
</evidence>
<dbReference type="RefSeq" id="WP_272650359.1">
    <property type="nucleotide sequence ID" value="NZ_JAZDDG010000002.1"/>
</dbReference>
<dbReference type="SUPFAM" id="SSF55008">
    <property type="entry name" value="HMA, heavy metal-associated domain"/>
    <property type="match status" value="1"/>
</dbReference>
<dbReference type="Gene3D" id="3.30.70.100">
    <property type="match status" value="1"/>
</dbReference>
<keyword evidence="3" id="KW-1185">Reference proteome</keyword>
<comment type="caution">
    <text evidence="2">The sequence shown here is derived from an EMBL/GenBank/DDBJ whole genome shotgun (WGS) entry which is preliminary data.</text>
</comment>
<dbReference type="InterPro" id="IPR036163">
    <property type="entry name" value="HMA_dom_sf"/>
</dbReference>